<evidence type="ECO:0000313" key="1">
    <source>
        <dbReference type="EMBL" id="MDN5216654.1"/>
    </source>
</evidence>
<dbReference type="Proteomes" id="UP001172083">
    <property type="component" value="Unassembled WGS sequence"/>
</dbReference>
<evidence type="ECO:0000313" key="2">
    <source>
        <dbReference type="Proteomes" id="UP001172083"/>
    </source>
</evidence>
<dbReference type="Pfam" id="PF20420">
    <property type="entry name" value="DUF6702"/>
    <property type="match status" value="1"/>
</dbReference>
<comment type="caution">
    <text evidence="1">The sequence shown here is derived from an EMBL/GenBank/DDBJ whole genome shotgun (WGS) entry which is preliminary data.</text>
</comment>
<organism evidence="1 2">
    <name type="scientific">Agaribacillus aureus</name>
    <dbReference type="NCBI Taxonomy" id="3051825"/>
    <lineage>
        <taxon>Bacteria</taxon>
        <taxon>Pseudomonadati</taxon>
        <taxon>Bacteroidota</taxon>
        <taxon>Cytophagia</taxon>
        <taxon>Cytophagales</taxon>
        <taxon>Splendidivirgaceae</taxon>
        <taxon>Agaribacillus</taxon>
    </lineage>
</organism>
<protein>
    <submittedName>
        <fullName evidence="1">Uncharacterized protein</fullName>
    </submittedName>
</protein>
<proteinExistence type="predicted"/>
<name>A0ABT8LFT6_9BACT</name>
<keyword evidence="2" id="KW-1185">Reference proteome</keyword>
<dbReference type="EMBL" id="JAUJEB010000010">
    <property type="protein sequence ID" value="MDN5216654.1"/>
    <property type="molecule type" value="Genomic_DNA"/>
</dbReference>
<accession>A0ABT8LFT6</accession>
<dbReference type="RefSeq" id="WP_346761992.1">
    <property type="nucleotide sequence ID" value="NZ_JAUJEB010000010.1"/>
</dbReference>
<gene>
    <name evidence="1" type="ORF">QQ020_31585</name>
</gene>
<dbReference type="InterPro" id="IPR046525">
    <property type="entry name" value="DUF6702"/>
</dbReference>
<sequence>MVFSGHLKFWFILLGIVMCYTISQAHAFYVSVYAVNFSPDRQELNVTCKVFTNDLEDAVKKKNAITALSIDAGSSRNTKKMVSDYVLERTKIILNDTPAEMIFSHLSWEGAGITETTLCHFKITGVTHIETIEIYSKLLTELYDDQVNIVNVRVGDKRKALNLDKRVHQGKLVF</sequence>
<reference evidence="1" key="1">
    <citation type="submission" date="2023-06" db="EMBL/GenBank/DDBJ databases">
        <title>Genomic of Agaribacillus aureum.</title>
        <authorList>
            <person name="Wang G."/>
        </authorList>
    </citation>
    <scope>NUCLEOTIDE SEQUENCE</scope>
    <source>
        <strain evidence="1">BMA12</strain>
    </source>
</reference>